<evidence type="ECO:0000256" key="4">
    <source>
        <dbReference type="ARBA" id="ARBA00022989"/>
    </source>
</evidence>
<dbReference type="AlphaFoldDB" id="D5EFS9"/>
<evidence type="ECO:0000256" key="2">
    <source>
        <dbReference type="ARBA" id="ARBA00022692"/>
    </source>
</evidence>
<keyword evidence="3" id="KW-0677">Repeat</keyword>
<dbReference type="HOGENOM" id="CLU_015237_4_1_0"/>
<feature type="transmembrane region" description="Helical" evidence="9">
    <location>
        <begin position="124"/>
        <end position="144"/>
    </location>
</feature>
<dbReference type="STRING" id="572547.Amico_1291"/>
<evidence type="ECO:0000259" key="10">
    <source>
        <dbReference type="PROSITE" id="PS51371"/>
    </source>
</evidence>
<gene>
    <name evidence="12" type="ordered locus">Amico_1291</name>
</gene>
<dbReference type="InterPro" id="IPR046342">
    <property type="entry name" value="CBS_dom_sf"/>
</dbReference>
<evidence type="ECO:0000256" key="9">
    <source>
        <dbReference type="SAM" id="Phobius"/>
    </source>
</evidence>
<dbReference type="GO" id="GO:0005886">
    <property type="term" value="C:plasma membrane"/>
    <property type="evidence" value="ECO:0007669"/>
    <property type="project" value="TreeGrafter"/>
</dbReference>
<dbReference type="SMART" id="SM01091">
    <property type="entry name" value="CorC_HlyC"/>
    <property type="match status" value="1"/>
</dbReference>
<dbReference type="Pfam" id="PF01595">
    <property type="entry name" value="CNNM"/>
    <property type="match status" value="1"/>
</dbReference>
<feature type="transmembrane region" description="Helical" evidence="9">
    <location>
        <begin position="6"/>
        <end position="30"/>
    </location>
</feature>
<evidence type="ECO:0000256" key="3">
    <source>
        <dbReference type="ARBA" id="ARBA00022737"/>
    </source>
</evidence>
<evidence type="ECO:0000256" key="6">
    <source>
        <dbReference type="ARBA" id="ARBA00023136"/>
    </source>
</evidence>
<evidence type="ECO:0000259" key="11">
    <source>
        <dbReference type="PROSITE" id="PS51846"/>
    </source>
</evidence>
<evidence type="ECO:0000256" key="1">
    <source>
        <dbReference type="ARBA" id="ARBA00004141"/>
    </source>
</evidence>
<feature type="transmembrane region" description="Helical" evidence="9">
    <location>
        <begin position="94"/>
        <end position="112"/>
    </location>
</feature>
<dbReference type="PANTHER" id="PTHR22777">
    <property type="entry name" value="HEMOLYSIN-RELATED"/>
    <property type="match status" value="1"/>
</dbReference>
<dbReference type="Gene3D" id="3.30.465.10">
    <property type="match status" value="1"/>
</dbReference>
<dbReference type="SUPFAM" id="SSF56176">
    <property type="entry name" value="FAD-binding/transporter-associated domain-like"/>
    <property type="match status" value="1"/>
</dbReference>
<dbReference type="InterPro" id="IPR016169">
    <property type="entry name" value="FAD-bd_PCMH_sub2"/>
</dbReference>
<dbReference type="CDD" id="cd04590">
    <property type="entry name" value="CBS_pair_CorC_HlyC_assoc"/>
    <property type="match status" value="1"/>
</dbReference>
<evidence type="ECO:0000256" key="7">
    <source>
        <dbReference type="PROSITE-ProRule" id="PRU00703"/>
    </source>
</evidence>
<protein>
    <recommendedName>
        <fullName evidence="14">CBS domain containing protein</fullName>
    </recommendedName>
</protein>
<dbReference type="RefSeq" id="WP_013048674.1">
    <property type="nucleotide sequence ID" value="NC_014011.1"/>
</dbReference>
<dbReference type="PROSITE" id="PS51846">
    <property type="entry name" value="CNNM"/>
    <property type="match status" value="1"/>
</dbReference>
<keyword evidence="6 8" id="KW-0472">Membrane</keyword>
<dbReference type="SUPFAM" id="SSF54631">
    <property type="entry name" value="CBS-domain pair"/>
    <property type="match status" value="1"/>
</dbReference>
<dbReference type="FunFam" id="3.10.580.10:FF:000002">
    <property type="entry name" value="Magnesium/cobalt efflux protein CorC"/>
    <property type="match status" value="1"/>
</dbReference>
<organism evidence="12 13">
    <name type="scientific">Aminobacterium colombiense (strain DSM 12261 / ALA-1)</name>
    <dbReference type="NCBI Taxonomy" id="572547"/>
    <lineage>
        <taxon>Bacteria</taxon>
        <taxon>Thermotogati</taxon>
        <taxon>Synergistota</taxon>
        <taxon>Synergistia</taxon>
        <taxon>Synergistales</taxon>
        <taxon>Aminobacteriaceae</taxon>
        <taxon>Aminobacterium</taxon>
    </lineage>
</organism>
<dbReference type="KEGG" id="aco:Amico_1291"/>
<dbReference type="Pfam" id="PF03471">
    <property type="entry name" value="CorC_HlyC"/>
    <property type="match status" value="1"/>
</dbReference>
<keyword evidence="2 8" id="KW-0812">Transmembrane</keyword>
<dbReference type="InterPro" id="IPR036318">
    <property type="entry name" value="FAD-bd_PCMH-like_sf"/>
</dbReference>
<evidence type="ECO:0008006" key="14">
    <source>
        <dbReference type="Google" id="ProtNLM"/>
    </source>
</evidence>
<keyword evidence="13" id="KW-1185">Reference proteome</keyword>
<keyword evidence="4 8" id="KW-1133">Transmembrane helix</keyword>
<feature type="transmembrane region" description="Helical" evidence="9">
    <location>
        <begin position="65"/>
        <end position="88"/>
    </location>
</feature>
<dbReference type="SMART" id="SM00116">
    <property type="entry name" value="CBS"/>
    <property type="match status" value="2"/>
</dbReference>
<comment type="subcellular location">
    <subcellularLocation>
        <location evidence="1">Membrane</location>
        <topology evidence="1">Multi-pass membrane protein</topology>
    </subcellularLocation>
</comment>
<dbReference type="PANTHER" id="PTHR22777:SF17">
    <property type="entry name" value="UPF0053 PROTEIN SLL0260"/>
    <property type="match status" value="1"/>
</dbReference>
<dbReference type="InterPro" id="IPR000644">
    <property type="entry name" value="CBS_dom"/>
</dbReference>
<dbReference type="InterPro" id="IPR002550">
    <property type="entry name" value="CNNM"/>
</dbReference>
<evidence type="ECO:0000256" key="8">
    <source>
        <dbReference type="PROSITE-ProRule" id="PRU01193"/>
    </source>
</evidence>
<dbReference type="EMBL" id="CP001997">
    <property type="protein sequence ID" value="ADE57411.1"/>
    <property type="molecule type" value="Genomic_DNA"/>
</dbReference>
<feature type="domain" description="CBS" evidence="10">
    <location>
        <begin position="206"/>
        <end position="267"/>
    </location>
</feature>
<dbReference type="GO" id="GO:0050660">
    <property type="term" value="F:flavin adenine dinucleotide binding"/>
    <property type="evidence" value="ECO:0007669"/>
    <property type="project" value="InterPro"/>
</dbReference>
<name>D5EFS9_AMICL</name>
<evidence type="ECO:0000313" key="12">
    <source>
        <dbReference type="EMBL" id="ADE57411.1"/>
    </source>
</evidence>
<feature type="domain" description="CNNM transmembrane" evidence="11">
    <location>
        <begin position="2"/>
        <end position="187"/>
    </location>
</feature>
<proteinExistence type="predicted"/>
<accession>D5EFS9</accession>
<dbReference type="Pfam" id="PF00571">
    <property type="entry name" value="CBS"/>
    <property type="match status" value="2"/>
</dbReference>
<keyword evidence="5 7" id="KW-0129">CBS domain</keyword>
<evidence type="ECO:0000313" key="13">
    <source>
        <dbReference type="Proteomes" id="UP000002366"/>
    </source>
</evidence>
<reference evidence="12 13" key="1">
    <citation type="journal article" date="2010" name="Stand. Genomic Sci.">
        <title>Complete genome sequence of Aminobacterium colombiense type strain (ALA-1).</title>
        <authorList>
            <person name="Chertkov O."/>
            <person name="Sikorski J."/>
            <person name="Brambilla E."/>
            <person name="Lapidus A."/>
            <person name="Copeland A."/>
            <person name="Glavina Del Rio T."/>
            <person name="Nolan M."/>
            <person name="Lucas S."/>
            <person name="Tice H."/>
            <person name="Cheng J.F."/>
            <person name="Han C."/>
            <person name="Detter J.C."/>
            <person name="Bruce D."/>
            <person name="Tapia R."/>
            <person name="Goodwin L."/>
            <person name="Pitluck S."/>
            <person name="Liolios K."/>
            <person name="Ivanova N."/>
            <person name="Mavromatis K."/>
            <person name="Ovchinnikova G."/>
            <person name="Pati A."/>
            <person name="Chen A."/>
            <person name="Palaniappan K."/>
            <person name="Land M."/>
            <person name="Hauser L."/>
            <person name="Chang Y.J."/>
            <person name="Jeffries C.D."/>
            <person name="Spring S."/>
            <person name="Rohde M."/>
            <person name="Goker M."/>
            <person name="Bristow J."/>
            <person name="Eisen J.A."/>
            <person name="Markowitz V."/>
            <person name="Hugenholtz P."/>
            <person name="Kyrpides N.C."/>
            <person name="Klenk H.P."/>
        </authorList>
    </citation>
    <scope>NUCLEOTIDE SEQUENCE [LARGE SCALE GENOMIC DNA]</scope>
    <source>
        <strain evidence="13">DSM 12261 / ALA-1</strain>
    </source>
</reference>
<dbReference type="InterPro" id="IPR005170">
    <property type="entry name" value="Transptr-assoc_dom"/>
</dbReference>
<dbReference type="InterPro" id="IPR044751">
    <property type="entry name" value="Ion_transp-like_CBS"/>
</dbReference>
<dbReference type="Gene3D" id="3.10.580.10">
    <property type="entry name" value="CBS-domain"/>
    <property type="match status" value="1"/>
</dbReference>
<dbReference type="Proteomes" id="UP000002366">
    <property type="component" value="Chromosome"/>
</dbReference>
<dbReference type="eggNOG" id="COG1253">
    <property type="taxonomic scope" value="Bacteria"/>
</dbReference>
<evidence type="ECO:0000256" key="5">
    <source>
        <dbReference type="ARBA" id="ARBA00023122"/>
    </source>
</evidence>
<sequence length="432" mass="48369">MAESSVILFALFFIFMFILSAFFSASETAYSSVNKIRLKRFVEEGRKGSKKALDLAKDFNKTISAILIGGNIVDIVMTSAAAGILSVLMGPIGVVYATLLMTVLIILFGEILPKAFVKDKAENFALGAAAWVYFFVFLLSPLTWLTTNLSNYLRGKSRTAALPSVTHDELLSIVETMGEEGELPEVEKDIIGNAVNFSEIEVCEIQTPRVDLFALNVNEPLENVKNLMLKNHYSRVPIYEGTFDNIIGILNEKDFLNHYINDKHVDLRSIMAPPLLIAGSATLMDALKMLQRNKAHLAIVLDEYGGTSGIITLEDILEELVGEIYDEHDDFKEYYTQVEENIYLASGDAYLEELFEKFLRMPYAPESESSTLSGWLFEQFKTLPAVGAALEWGPLRFEVVKVMGQRIDKVRIVKNPNYTFDEEGEDDSVLML</sequence>
<dbReference type="PROSITE" id="PS51371">
    <property type="entry name" value="CBS"/>
    <property type="match status" value="2"/>
</dbReference>
<feature type="domain" description="CBS" evidence="10">
    <location>
        <begin position="270"/>
        <end position="327"/>
    </location>
</feature>